<protein>
    <recommendedName>
        <fullName evidence="2">DUF1460 domain-containing protein</fullName>
    </recommendedName>
</protein>
<sequence length="283" mass="32609">MKTIKSILFIITLFIISSASAQSYKTYSEPRDREIFESYIKFMKGKERHPIDKVVVESAKFFLSVPYVAHTLEIEPEGLVINLRGLDCTTFVETVLALSKTIKSSDPTFEKFCDNLKFIRYREGEITGFHDRLHYTTDWMYENERKGLLQRVIHTPEWEPLKVDLSVMSSNPDKYKQLASNETLIPFIKDKEKEISSREHHYLPAEKIEKNKTHFRSGDIVGFTTKIKGMDVSHMGIIFNEGGRLTFIHASLSHKKVLVNREPLSVYLKNTKGTGVVLARVSE</sequence>
<dbReference type="Pfam" id="PF07313">
    <property type="entry name" value="AmiA-like"/>
    <property type="match status" value="1"/>
</dbReference>
<dbReference type="Gene3D" id="1.10.3670.10">
    <property type="entry name" value="Putative xylanase like domain"/>
    <property type="match status" value="1"/>
</dbReference>
<dbReference type="AlphaFoldDB" id="A0A644UH11"/>
<organism evidence="1">
    <name type="scientific">bioreactor metagenome</name>
    <dbReference type="NCBI Taxonomy" id="1076179"/>
    <lineage>
        <taxon>unclassified sequences</taxon>
        <taxon>metagenomes</taxon>
        <taxon>ecological metagenomes</taxon>
    </lineage>
</organism>
<dbReference type="InterPro" id="IPR010846">
    <property type="entry name" value="AmiA-like"/>
</dbReference>
<comment type="caution">
    <text evidence="1">The sequence shown here is derived from an EMBL/GenBank/DDBJ whole genome shotgun (WGS) entry which is preliminary data.</text>
</comment>
<dbReference type="SUPFAM" id="SSF54001">
    <property type="entry name" value="Cysteine proteinases"/>
    <property type="match status" value="1"/>
</dbReference>
<gene>
    <name evidence="1" type="ORF">SDC9_24151</name>
</gene>
<evidence type="ECO:0008006" key="2">
    <source>
        <dbReference type="Google" id="ProtNLM"/>
    </source>
</evidence>
<dbReference type="InterPro" id="IPR038765">
    <property type="entry name" value="Papain-like_cys_pep_sf"/>
</dbReference>
<proteinExistence type="predicted"/>
<accession>A0A644UH11</accession>
<evidence type="ECO:0000313" key="1">
    <source>
        <dbReference type="EMBL" id="MPL78287.1"/>
    </source>
</evidence>
<reference evidence="1" key="1">
    <citation type="submission" date="2019-08" db="EMBL/GenBank/DDBJ databases">
        <authorList>
            <person name="Kucharzyk K."/>
            <person name="Murdoch R.W."/>
            <person name="Higgins S."/>
            <person name="Loffler F."/>
        </authorList>
    </citation>
    <scope>NUCLEOTIDE SEQUENCE</scope>
</reference>
<dbReference type="Gene3D" id="2.30.260.10">
    <property type="entry name" value="putative xylanase like domain"/>
    <property type="match status" value="1"/>
</dbReference>
<name>A0A644UH11_9ZZZZ</name>
<dbReference type="EMBL" id="VSSQ01000115">
    <property type="protein sequence ID" value="MPL78287.1"/>
    <property type="molecule type" value="Genomic_DNA"/>
</dbReference>